<feature type="domain" description="Alpha-(1,6)-fucosyltransferase N- and catalytic" evidence="1">
    <location>
        <begin position="27"/>
        <end position="97"/>
    </location>
</feature>
<dbReference type="Pfam" id="PF19745">
    <property type="entry name" value="FUT8_N_cat"/>
    <property type="match status" value="1"/>
</dbReference>
<dbReference type="Proteomes" id="UP000281553">
    <property type="component" value="Unassembled WGS sequence"/>
</dbReference>
<reference evidence="2 3" key="1">
    <citation type="submission" date="2018-11" db="EMBL/GenBank/DDBJ databases">
        <authorList>
            <consortium name="Pathogen Informatics"/>
        </authorList>
    </citation>
    <scope>NUCLEOTIDE SEQUENCE [LARGE SCALE GENOMIC DNA]</scope>
</reference>
<dbReference type="InterPro" id="IPR045573">
    <property type="entry name" value="Fut8_N_cat"/>
</dbReference>
<dbReference type="EMBL" id="UYRU01057278">
    <property type="protein sequence ID" value="VDN13762.1"/>
    <property type="molecule type" value="Genomic_DNA"/>
</dbReference>
<evidence type="ECO:0000259" key="1">
    <source>
        <dbReference type="Pfam" id="PF19745"/>
    </source>
</evidence>
<sequence>MFYVEHFFDLKEVEHSLETGNTSQPVWSRQRRVLLTADDAAVFHEAKSQYSRYEFIGGLRNGSSIKNRGSSQGVFDMNLDLHLLIAADFIVCAYTSNSVDEMYSAQFTHKRWWRAIADFEREDVKLGDEVSIESTQWDGFVQAEWKLNGTRNIKLPAYLFHEIVETIL</sequence>
<evidence type="ECO:0000313" key="3">
    <source>
        <dbReference type="Proteomes" id="UP000281553"/>
    </source>
</evidence>
<protein>
    <recommendedName>
        <fullName evidence="1">Alpha-(1,6)-fucosyltransferase N- and catalytic domain-containing protein</fullName>
    </recommendedName>
</protein>
<dbReference type="OrthoDB" id="6435034at2759"/>
<accession>A0A3P7NZY1</accession>
<organism evidence="2 3">
    <name type="scientific">Dibothriocephalus latus</name>
    <name type="common">Fish tapeworm</name>
    <name type="synonym">Diphyllobothrium latum</name>
    <dbReference type="NCBI Taxonomy" id="60516"/>
    <lineage>
        <taxon>Eukaryota</taxon>
        <taxon>Metazoa</taxon>
        <taxon>Spiralia</taxon>
        <taxon>Lophotrochozoa</taxon>
        <taxon>Platyhelminthes</taxon>
        <taxon>Cestoda</taxon>
        <taxon>Eucestoda</taxon>
        <taxon>Diphyllobothriidea</taxon>
        <taxon>Diphyllobothriidae</taxon>
        <taxon>Dibothriocephalus</taxon>
    </lineage>
</organism>
<proteinExistence type="predicted"/>
<dbReference type="AlphaFoldDB" id="A0A3P7NZY1"/>
<gene>
    <name evidence="2" type="ORF">DILT_LOCUS9593</name>
</gene>
<name>A0A3P7NZY1_DIBLA</name>
<evidence type="ECO:0000313" key="2">
    <source>
        <dbReference type="EMBL" id="VDN13762.1"/>
    </source>
</evidence>
<dbReference type="Gene3D" id="3.40.50.11350">
    <property type="match status" value="1"/>
</dbReference>
<keyword evidence="3" id="KW-1185">Reference proteome</keyword>